<dbReference type="PANTHER" id="PTHR43833:SF7">
    <property type="entry name" value="KTR SYSTEM POTASSIUM UPTAKE PROTEIN C"/>
    <property type="match status" value="1"/>
</dbReference>
<dbReference type="Gene3D" id="3.40.50.720">
    <property type="entry name" value="NAD(P)-binding Rossmann-like Domain"/>
    <property type="match status" value="1"/>
</dbReference>
<organism evidence="2 3">
    <name type="scientific">Algivirga pacifica</name>
    <dbReference type="NCBI Taxonomy" id="1162670"/>
    <lineage>
        <taxon>Bacteria</taxon>
        <taxon>Pseudomonadati</taxon>
        <taxon>Bacteroidota</taxon>
        <taxon>Cytophagia</taxon>
        <taxon>Cytophagales</taxon>
        <taxon>Flammeovirgaceae</taxon>
        <taxon>Algivirga</taxon>
    </lineage>
</organism>
<keyword evidence="3" id="KW-1185">Reference proteome</keyword>
<dbReference type="RefSeq" id="WP_345369104.1">
    <property type="nucleotide sequence ID" value="NZ_BAABJX010000011.1"/>
</dbReference>
<name>A0ABP9D1B7_9BACT</name>
<dbReference type="InterPro" id="IPR003148">
    <property type="entry name" value="RCK_N"/>
</dbReference>
<accession>A0ABP9D1B7</accession>
<dbReference type="InterPro" id="IPR036721">
    <property type="entry name" value="RCK_C_sf"/>
</dbReference>
<dbReference type="SUPFAM" id="SSF51735">
    <property type="entry name" value="NAD(P)-binding Rossmann-fold domains"/>
    <property type="match status" value="1"/>
</dbReference>
<dbReference type="Gene3D" id="3.30.70.1450">
    <property type="entry name" value="Regulator of K+ conductance, C-terminal domain"/>
    <property type="match status" value="1"/>
</dbReference>
<dbReference type="InterPro" id="IPR036291">
    <property type="entry name" value="NAD(P)-bd_dom_sf"/>
</dbReference>
<dbReference type="Proteomes" id="UP001500298">
    <property type="component" value="Unassembled WGS sequence"/>
</dbReference>
<sequence length="241" mass="27697">MYTFDPKKRYVLIGMGAFGLEIARTFQKQKANFFIILHLEEKFSHAQDSKFNLNGLQQMGFEQIYETDVTNPEALRRHLKTDDIVILSHGKSFEIKILAIDALKTIGVKQIYVRATRDTHSRIFSSMDVRRVVFPEKQEGKRFALQMMHPHIQIIDEIAPQILIMEVPCPNKFVGKNILESHLRSKYHINVICLKEYTEDGGLLISAKSSGFESTILKTTHRMVISGHSVDLKHVTDLLED</sequence>
<dbReference type="SUPFAM" id="SSF116726">
    <property type="entry name" value="TrkA C-terminal domain-like"/>
    <property type="match status" value="1"/>
</dbReference>
<dbReference type="EMBL" id="BAABJX010000011">
    <property type="protein sequence ID" value="GAA4824329.1"/>
    <property type="molecule type" value="Genomic_DNA"/>
</dbReference>
<dbReference type="InterPro" id="IPR050721">
    <property type="entry name" value="Trk_Ktr_HKT_K-transport"/>
</dbReference>
<evidence type="ECO:0000259" key="1">
    <source>
        <dbReference type="Pfam" id="PF02254"/>
    </source>
</evidence>
<dbReference type="Pfam" id="PF02254">
    <property type="entry name" value="TrkA_N"/>
    <property type="match status" value="1"/>
</dbReference>
<dbReference type="PANTHER" id="PTHR43833">
    <property type="entry name" value="POTASSIUM CHANNEL PROTEIN 2-RELATED-RELATED"/>
    <property type="match status" value="1"/>
</dbReference>
<evidence type="ECO:0000313" key="2">
    <source>
        <dbReference type="EMBL" id="GAA4824329.1"/>
    </source>
</evidence>
<reference evidence="3" key="1">
    <citation type="journal article" date="2019" name="Int. J. Syst. Evol. Microbiol.">
        <title>The Global Catalogue of Microorganisms (GCM) 10K type strain sequencing project: providing services to taxonomists for standard genome sequencing and annotation.</title>
        <authorList>
            <consortium name="The Broad Institute Genomics Platform"/>
            <consortium name="The Broad Institute Genome Sequencing Center for Infectious Disease"/>
            <person name="Wu L."/>
            <person name="Ma J."/>
        </authorList>
    </citation>
    <scope>NUCLEOTIDE SEQUENCE [LARGE SCALE GENOMIC DNA]</scope>
    <source>
        <strain evidence="3">JCM 18326</strain>
    </source>
</reference>
<proteinExistence type="predicted"/>
<comment type="caution">
    <text evidence="2">The sequence shown here is derived from an EMBL/GenBank/DDBJ whole genome shotgun (WGS) entry which is preliminary data.</text>
</comment>
<feature type="domain" description="RCK N-terminal" evidence="1">
    <location>
        <begin position="10"/>
        <end position="135"/>
    </location>
</feature>
<protein>
    <submittedName>
        <fullName evidence="2">TrkA family potassium uptake protein</fullName>
    </submittedName>
</protein>
<gene>
    <name evidence="2" type="ORF">GCM10023331_06110</name>
</gene>
<evidence type="ECO:0000313" key="3">
    <source>
        <dbReference type="Proteomes" id="UP001500298"/>
    </source>
</evidence>